<dbReference type="Gene3D" id="1.10.760.10">
    <property type="entry name" value="Cytochrome c-like domain"/>
    <property type="match status" value="1"/>
</dbReference>
<keyword evidence="2 4" id="KW-0479">Metal-binding</keyword>
<dbReference type="OrthoDB" id="9773456at2"/>
<reference evidence="8 9" key="1">
    <citation type="submission" date="2019-06" db="EMBL/GenBank/DDBJ databases">
        <title>Persicimonas caeni gen. nov., sp. nov., a predatory bacterium isolated from solar saltern.</title>
        <authorList>
            <person name="Wang S."/>
        </authorList>
    </citation>
    <scope>NUCLEOTIDE SEQUENCE [LARGE SCALE GENOMIC DNA]</scope>
    <source>
        <strain evidence="8 9">YN101</strain>
    </source>
</reference>
<evidence type="ECO:0000256" key="6">
    <source>
        <dbReference type="SAM" id="Phobius"/>
    </source>
</evidence>
<keyword evidence="6" id="KW-1133">Transmembrane helix</keyword>
<dbReference type="EMBL" id="CP041186">
    <property type="protein sequence ID" value="QDG50437.1"/>
    <property type="molecule type" value="Genomic_DNA"/>
</dbReference>
<dbReference type="GO" id="GO:0020037">
    <property type="term" value="F:heme binding"/>
    <property type="evidence" value="ECO:0007669"/>
    <property type="project" value="InterPro"/>
</dbReference>
<proteinExistence type="predicted"/>
<evidence type="ECO:0000256" key="4">
    <source>
        <dbReference type="PROSITE-ProRule" id="PRU00433"/>
    </source>
</evidence>
<feature type="compositionally biased region" description="Low complexity" evidence="5">
    <location>
        <begin position="112"/>
        <end position="129"/>
    </location>
</feature>
<dbReference type="InterPro" id="IPR036909">
    <property type="entry name" value="Cyt_c-like_dom_sf"/>
</dbReference>
<dbReference type="Proteomes" id="UP000315995">
    <property type="component" value="Chromosome"/>
</dbReference>
<accession>A0A4Y6PQZ3</accession>
<dbReference type="PANTHER" id="PTHR40394">
    <property type="entry name" value="LIPOPROTEIN-RELATED"/>
    <property type="match status" value="1"/>
</dbReference>
<evidence type="ECO:0000256" key="5">
    <source>
        <dbReference type="SAM" id="MobiDB-lite"/>
    </source>
</evidence>
<evidence type="ECO:0000313" key="8">
    <source>
        <dbReference type="EMBL" id="QDG50437.1"/>
    </source>
</evidence>
<feature type="region of interest" description="Disordered" evidence="5">
    <location>
        <begin position="100"/>
        <end position="133"/>
    </location>
</feature>
<dbReference type="SUPFAM" id="SSF46626">
    <property type="entry name" value="Cytochrome c"/>
    <property type="match status" value="1"/>
</dbReference>
<evidence type="ECO:0000256" key="2">
    <source>
        <dbReference type="ARBA" id="ARBA00022723"/>
    </source>
</evidence>
<dbReference type="PANTHER" id="PTHR40394:SF2">
    <property type="entry name" value="QUINOL:CYTOCHROME C OXIDOREDUCTASE MEMBRANE PROTEIN"/>
    <property type="match status" value="1"/>
</dbReference>
<keyword evidence="9" id="KW-1185">Reference proteome</keyword>
<protein>
    <submittedName>
        <fullName evidence="8">Cytochrome c</fullName>
    </submittedName>
</protein>
<dbReference type="PROSITE" id="PS51007">
    <property type="entry name" value="CYTC"/>
    <property type="match status" value="1"/>
</dbReference>
<evidence type="ECO:0000259" key="7">
    <source>
        <dbReference type="PROSITE" id="PS51007"/>
    </source>
</evidence>
<dbReference type="AlphaFoldDB" id="A0A4Y6PQZ3"/>
<dbReference type="RefSeq" id="WP_141196930.1">
    <property type="nucleotide sequence ID" value="NZ_CP041186.1"/>
</dbReference>
<keyword evidence="6" id="KW-0812">Transmembrane</keyword>
<dbReference type="Pfam" id="PF13442">
    <property type="entry name" value="Cytochrome_CBB3"/>
    <property type="match status" value="1"/>
</dbReference>
<organism evidence="8 9">
    <name type="scientific">Persicimonas caeni</name>
    <dbReference type="NCBI Taxonomy" id="2292766"/>
    <lineage>
        <taxon>Bacteria</taxon>
        <taxon>Deltaproteobacteria</taxon>
        <taxon>Bradymonadales</taxon>
        <taxon>Bradymonadaceae</taxon>
        <taxon>Persicimonas</taxon>
    </lineage>
</organism>
<feature type="domain" description="Cytochrome c" evidence="7">
    <location>
        <begin position="148"/>
        <end position="233"/>
    </location>
</feature>
<keyword evidence="6" id="KW-0472">Membrane</keyword>
<gene>
    <name evidence="8" type="ORF">FIV42_06730</name>
</gene>
<sequence length="261" mass="28827">MSHKTESKNEDKDESSVKRLLRWAFRFAVVGFVAGAPLGVIVAVSSIPGCPRMREQARLKPYEQSDFFDDHSSLRHPPQGTVARGSQVLDPEFYYGRKTLPDLRPQSAPAGTAAEESPTAQTPEAPAAQRGQATQDYVTDLPIEVTRQTFETGREQYGVYCVPCHGEAGYGNGVVTRSGYPEPPSFHTERLRGVAAGYIFDVITNGFGQMYSYGARLEPAQRWAVIAYIRALQYSQNAPAEQLGPQDLEQLDLERLEEASP</sequence>
<keyword evidence="1 4" id="KW-0349">Heme</keyword>
<dbReference type="GO" id="GO:0046872">
    <property type="term" value="F:metal ion binding"/>
    <property type="evidence" value="ECO:0007669"/>
    <property type="project" value="UniProtKB-KW"/>
</dbReference>
<dbReference type="GO" id="GO:0009055">
    <property type="term" value="F:electron transfer activity"/>
    <property type="evidence" value="ECO:0007669"/>
    <property type="project" value="InterPro"/>
</dbReference>
<keyword evidence="3 4" id="KW-0408">Iron</keyword>
<dbReference type="InterPro" id="IPR009056">
    <property type="entry name" value="Cyt_c-like_dom"/>
</dbReference>
<accession>A0A5B8Y3A2</accession>
<evidence type="ECO:0000256" key="1">
    <source>
        <dbReference type="ARBA" id="ARBA00022617"/>
    </source>
</evidence>
<evidence type="ECO:0000313" key="9">
    <source>
        <dbReference type="Proteomes" id="UP000315995"/>
    </source>
</evidence>
<name>A0A4Y6PQZ3_PERCE</name>
<evidence type="ECO:0000256" key="3">
    <source>
        <dbReference type="ARBA" id="ARBA00023004"/>
    </source>
</evidence>
<feature type="transmembrane region" description="Helical" evidence="6">
    <location>
        <begin position="20"/>
        <end position="44"/>
    </location>
</feature>